<keyword evidence="2" id="KW-1185">Reference proteome</keyword>
<dbReference type="Proteomes" id="UP000267077">
    <property type="component" value="Unassembled WGS sequence"/>
</dbReference>
<reference evidence="1 2" key="1">
    <citation type="submission" date="2018-12" db="EMBL/GenBank/DDBJ databases">
        <title>Dyella dinghuensis sp. nov. DHOA06 and Dyella choica sp. nov. 4M-K27, isolated from forest soil.</title>
        <authorList>
            <person name="Qiu L.-H."/>
            <person name="Gao Z.-H."/>
        </authorList>
    </citation>
    <scope>NUCLEOTIDE SEQUENCE [LARGE SCALE GENOMIC DNA]</scope>
    <source>
        <strain evidence="1 2">DHOA06</strain>
    </source>
</reference>
<dbReference type="AlphaFoldDB" id="A0A3S0PJD2"/>
<name>A0A3S0PJD2_9GAMM</name>
<comment type="caution">
    <text evidence="1">The sequence shown here is derived from an EMBL/GenBank/DDBJ whole genome shotgun (WGS) entry which is preliminary data.</text>
</comment>
<evidence type="ECO:0000313" key="1">
    <source>
        <dbReference type="EMBL" id="RUL67134.1"/>
    </source>
</evidence>
<evidence type="ECO:0000313" key="2">
    <source>
        <dbReference type="Proteomes" id="UP000267077"/>
    </source>
</evidence>
<proteinExistence type="predicted"/>
<dbReference type="RefSeq" id="WP_126671845.1">
    <property type="nucleotide sequence ID" value="NZ_RYZR01000001.1"/>
</dbReference>
<protein>
    <submittedName>
        <fullName evidence="1">Uncharacterized protein</fullName>
    </submittedName>
</protein>
<dbReference type="EMBL" id="RYZR01000001">
    <property type="protein sequence ID" value="RUL67134.1"/>
    <property type="molecule type" value="Genomic_DNA"/>
</dbReference>
<dbReference type="OrthoDB" id="9995299at2"/>
<gene>
    <name evidence="1" type="ORF">EKH79_00565</name>
</gene>
<sequence length="137" mass="14526">MDKRKLSIGLVCALLGIGLPFYLSAKTVSFDDDYAKAKANAASGAGQTYDQQLGTYIQGLPDVMPGMKSCATNHGGATALHGYFAFQSATAYKVVLQPKNGFSDCIASVLENRHLPAPPTTPYLDPFELGMSNAMSN</sequence>
<organism evidence="1 2">
    <name type="scientific">Dyella dinghuensis</name>
    <dbReference type="NCBI Taxonomy" id="1920169"/>
    <lineage>
        <taxon>Bacteria</taxon>
        <taxon>Pseudomonadati</taxon>
        <taxon>Pseudomonadota</taxon>
        <taxon>Gammaproteobacteria</taxon>
        <taxon>Lysobacterales</taxon>
        <taxon>Rhodanobacteraceae</taxon>
        <taxon>Dyella</taxon>
    </lineage>
</organism>
<accession>A0A3S0PJD2</accession>